<name>A0A2G2X3X5_CAPBA</name>
<sequence>MSQASVYMAYGMGGVGKTTLAKHIHNRLVNDHHYQGMENLVKLKFLDMGRTGLNELPKEILPKLSRLQYLYLPERVNALADDLASVELLEAFGGRLCDLHNFHKFMNSHHNYEKVWWYDIFVGPTEADSVLEKVWRYDRKTKQRRVIVDHCTIEAGGGEAATSIILS</sequence>
<dbReference type="InterPro" id="IPR002182">
    <property type="entry name" value="NB-ARC"/>
</dbReference>
<dbReference type="InterPro" id="IPR027417">
    <property type="entry name" value="P-loop_NTPase"/>
</dbReference>
<evidence type="ECO:0000313" key="3">
    <source>
        <dbReference type="Proteomes" id="UP000224567"/>
    </source>
</evidence>
<dbReference type="SUPFAM" id="SSF52540">
    <property type="entry name" value="P-loop containing nucleoside triphosphate hydrolases"/>
    <property type="match status" value="1"/>
</dbReference>
<reference evidence="2 3" key="1">
    <citation type="journal article" date="2017" name="Genome Biol.">
        <title>New reference genome sequences of hot pepper reveal the massive evolution of plant disease-resistance genes by retroduplication.</title>
        <authorList>
            <person name="Kim S."/>
            <person name="Park J."/>
            <person name="Yeom S.I."/>
            <person name="Kim Y.M."/>
            <person name="Seo E."/>
            <person name="Kim K.T."/>
            <person name="Kim M.S."/>
            <person name="Lee J.M."/>
            <person name="Cheong K."/>
            <person name="Shin H.S."/>
            <person name="Kim S.B."/>
            <person name="Han K."/>
            <person name="Lee J."/>
            <person name="Park M."/>
            <person name="Lee H.A."/>
            <person name="Lee H.Y."/>
            <person name="Lee Y."/>
            <person name="Oh S."/>
            <person name="Lee J.H."/>
            <person name="Choi E."/>
            <person name="Choi E."/>
            <person name="Lee S.E."/>
            <person name="Jeon J."/>
            <person name="Kim H."/>
            <person name="Choi G."/>
            <person name="Song H."/>
            <person name="Lee J."/>
            <person name="Lee S.C."/>
            <person name="Kwon J.K."/>
            <person name="Lee H.Y."/>
            <person name="Koo N."/>
            <person name="Hong Y."/>
            <person name="Kim R.W."/>
            <person name="Kang W.H."/>
            <person name="Huh J.H."/>
            <person name="Kang B.C."/>
            <person name="Yang T.J."/>
            <person name="Lee Y.H."/>
            <person name="Bennetzen J.L."/>
            <person name="Choi D."/>
        </authorList>
    </citation>
    <scope>NUCLEOTIDE SEQUENCE [LARGE SCALE GENOMIC DNA]</scope>
    <source>
        <strain evidence="3">cv. PBC81</strain>
    </source>
</reference>
<reference evidence="3" key="2">
    <citation type="journal article" date="2017" name="J. Anim. Genet.">
        <title>Multiple reference genome sequences of hot pepper reveal the massive evolution of plant disease resistance genes by retroduplication.</title>
        <authorList>
            <person name="Kim S."/>
            <person name="Park J."/>
            <person name="Yeom S.-I."/>
            <person name="Kim Y.-M."/>
            <person name="Seo E."/>
            <person name="Kim K.-T."/>
            <person name="Kim M.-S."/>
            <person name="Lee J.M."/>
            <person name="Cheong K."/>
            <person name="Shin H.-S."/>
            <person name="Kim S.-B."/>
            <person name="Han K."/>
            <person name="Lee J."/>
            <person name="Park M."/>
            <person name="Lee H.-A."/>
            <person name="Lee H.-Y."/>
            <person name="Lee Y."/>
            <person name="Oh S."/>
            <person name="Lee J.H."/>
            <person name="Choi E."/>
            <person name="Choi E."/>
            <person name="Lee S.E."/>
            <person name="Jeon J."/>
            <person name="Kim H."/>
            <person name="Choi G."/>
            <person name="Song H."/>
            <person name="Lee J."/>
            <person name="Lee S.-C."/>
            <person name="Kwon J.-K."/>
            <person name="Lee H.-Y."/>
            <person name="Koo N."/>
            <person name="Hong Y."/>
            <person name="Kim R.W."/>
            <person name="Kang W.-H."/>
            <person name="Huh J.H."/>
            <person name="Kang B.-C."/>
            <person name="Yang T.-J."/>
            <person name="Lee Y.-H."/>
            <person name="Bennetzen J.L."/>
            <person name="Choi D."/>
        </authorList>
    </citation>
    <scope>NUCLEOTIDE SEQUENCE [LARGE SCALE GENOMIC DNA]</scope>
    <source>
        <strain evidence="3">cv. PBC81</strain>
    </source>
</reference>
<proteinExistence type="predicted"/>
<comment type="caution">
    <text evidence="2">The sequence shown here is derived from an EMBL/GenBank/DDBJ whole genome shotgun (WGS) entry which is preliminary data.</text>
</comment>
<dbReference type="OrthoDB" id="1926275at2759"/>
<evidence type="ECO:0000313" key="2">
    <source>
        <dbReference type="EMBL" id="PHT52195.1"/>
    </source>
</evidence>
<dbReference type="GO" id="GO:0043531">
    <property type="term" value="F:ADP binding"/>
    <property type="evidence" value="ECO:0007669"/>
    <property type="project" value="InterPro"/>
</dbReference>
<dbReference type="Gene3D" id="3.40.50.300">
    <property type="entry name" value="P-loop containing nucleotide triphosphate hydrolases"/>
    <property type="match status" value="1"/>
</dbReference>
<dbReference type="AlphaFoldDB" id="A0A2G2X3X5"/>
<feature type="domain" description="NB-ARC" evidence="1">
    <location>
        <begin position="6"/>
        <end position="37"/>
    </location>
</feature>
<evidence type="ECO:0000259" key="1">
    <source>
        <dbReference type="Pfam" id="PF00931"/>
    </source>
</evidence>
<keyword evidence="3" id="KW-1185">Reference proteome</keyword>
<dbReference type="Proteomes" id="UP000224567">
    <property type="component" value="Unassembled WGS sequence"/>
</dbReference>
<gene>
    <name evidence="2" type="ORF">CQW23_06657</name>
</gene>
<dbReference type="Pfam" id="PF00931">
    <property type="entry name" value="NB-ARC"/>
    <property type="match status" value="1"/>
</dbReference>
<dbReference type="SUPFAM" id="SSF52058">
    <property type="entry name" value="L domain-like"/>
    <property type="match status" value="1"/>
</dbReference>
<organism evidence="2 3">
    <name type="scientific">Capsicum baccatum</name>
    <name type="common">Peruvian pepper</name>
    <dbReference type="NCBI Taxonomy" id="33114"/>
    <lineage>
        <taxon>Eukaryota</taxon>
        <taxon>Viridiplantae</taxon>
        <taxon>Streptophyta</taxon>
        <taxon>Embryophyta</taxon>
        <taxon>Tracheophyta</taxon>
        <taxon>Spermatophyta</taxon>
        <taxon>Magnoliopsida</taxon>
        <taxon>eudicotyledons</taxon>
        <taxon>Gunneridae</taxon>
        <taxon>Pentapetalae</taxon>
        <taxon>asterids</taxon>
        <taxon>lamiids</taxon>
        <taxon>Solanales</taxon>
        <taxon>Solanaceae</taxon>
        <taxon>Solanoideae</taxon>
        <taxon>Capsiceae</taxon>
        <taxon>Capsicum</taxon>
    </lineage>
</organism>
<protein>
    <recommendedName>
        <fullName evidence="1">NB-ARC domain-containing protein</fullName>
    </recommendedName>
</protein>
<dbReference type="EMBL" id="MLFT02000003">
    <property type="protein sequence ID" value="PHT52195.1"/>
    <property type="molecule type" value="Genomic_DNA"/>
</dbReference>
<accession>A0A2G2X3X5</accession>